<dbReference type="InterPro" id="IPR015943">
    <property type="entry name" value="WD40/YVTN_repeat-like_dom_sf"/>
</dbReference>
<proteinExistence type="predicted"/>
<dbReference type="RefSeq" id="WP_131853640.1">
    <property type="nucleotide sequence ID" value="NZ_SKFH01000038.1"/>
</dbReference>
<dbReference type="OrthoDB" id="5292493at2"/>
<sequence>MKRGDVIGIIAVLCVAAGLYFYYGKSKTSPAATVAALQSGSVHIKQRWDLPEALREVSAIAWAGNNRIACVQDNDGIIYFYDIGAGKVADQFTFAGKGDFEGLAIAGNTYYVLRSDGMLFEITRGAGKPEVRTYQGPFSNHNDCESLSYDAARNRLLIGVKEADLSDASRKGVYPFDLATKQFSTEAAYYIASDNAAPASGKKGKKKKAGTIRPSDNVLIPGGQGLYVLDGPRSELLVTDARGNVERVIELDKSVFPQPEGLCFSPGGELYLSSEAGKKGTATLARVKLD</sequence>
<evidence type="ECO:0008006" key="4">
    <source>
        <dbReference type="Google" id="ProtNLM"/>
    </source>
</evidence>
<feature type="transmembrane region" description="Helical" evidence="1">
    <location>
        <begin position="6"/>
        <end position="23"/>
    </location>
</feature>
<comment type="caution">
    <text evidence="2">The sequence shown here is derived from an EMBL/GenBank/DDBJ whole genome shotgun (WGS) entry which is preliminary data.</text>
</comment>
<keyword evidence="1" id="KW-1133">Transmembrane helix</keyword>
<keyword evidence="1" id="KW-0472">Membrane</keyword>
<organism evidence="2 3">
    <name type="scientific">Flaviaesturariibacter aridisoli</name>
    <dbReference type="NCBI Taxonomy" id="2545761"/>
    <lineage>
        <taxon>Bacteria</taxon>
        <taxon>Pseudomonadati</taxon>
        <taxon>Bacteroidota</taxon>
        <taxon>Chitinophagia</taxon>
        <taxon>Chitinophagales</taxon>
        <taxon>Chitinophagaceae</taxon>
        <taxon>Flaviaestuariibacter</taxon>
    </lineage>
</organism>
<evidence type="ECO:0000256" key="1">
    <source>
        <dbReference type="SAM" id="Phobius"/>
    </source>
</evidence>
<keyword evidence="3" id="KW-1185">Reference proteome</keyword>
<accession>A0A4R4DV44</accession>
<dbReference type="Gene3D" id="2.130.10.10">
    <property type="entry name" value="YVTN repeat-like/Quinoprotein amine dehydrogenase"/>
    <property type="match status" value="1"/>
</dbReference>
<dbReference type="EMBL" id="SKFH01000038">
    <property type="protein sequence ID" value="TCZ67196.1"/>
    <property type="molecule type" value="Genomic_DNA"/>
</dbReference>
<dbReference type="SUPFAM" id="SSF63829">
    <property type="entry name" value="Calcium-dependent phosphotriesterase"/>
    <property type="match status" value="1"/>
</dbReference>
<evidence type="ECO:0000313" key="3">
    <source>
        <dbReference type="Proteomes" id="UP000295164"/>
    </source>
</evidence>
<dbReference type="AlphaFoldDB" id="A0A4R4DV44"/>
<evidence type="ECO:0000313" key="2">
    <source>
        <dbReference type="EMBL" id="TCZ67196.1"/>
    </source>
</evidence>
<protein>
    <recommendedName>
        <fullName evidence="4">SdiA-regulated family protein</fullName>
    </recommendedName>
</protein>
<name>A0A4R4DV44_9BACT</name>
<keyword evidence="1" id="KW-0812">Transmembrane</keyword>
<reference evidence="2 3" key="1">
    <citation type="submission" date="2019-03" db="EMBL/GenBank/DDBJ databases">
        <authorList>
            <person name="Kim M.K.M."/>
        </authorList>
    </citation>
    <scope>NUCLEOTIDE SEQUENCE [LARGE SCALE GENOMIC DNA]</scope>
    <source>
        <strain evidence="2 3">17J68-15</strain>
    </source>
</reference>
<gene>
    <name evidence="2" type="ORF">E0486_16090</name>
</gene>
<dbReference type="Proteomes" id="UP000295164">
    <property type="component" value="Unassembled WGS sequence"/>
</dbReference>